<evidence type="ECO:0000313" key="6">
    <source>
        <dbReference type="Proteomes" id="UP000053024"/>
    </source>
</evidence>
<evidence type="ECO:0000256" key="1">
    <source>
        <dbReference type="ARBA" id="ARBA00023015"/>
    </source>
</evidence>
<dbReference type="RefSeq" id="WP_061929068.1">
    <property type="nucleotide sequence ID" value="NZ_JBEYBH010000024.1"/>
</dbReference>
<dbReference type="PROSITE" id="PS51118">
    <property type="entry name" value="HTH_HXLR"/>
    <property type="match status" value="1"/>
</dbReference>
<name>A0A101SQ66_9ACTN</name>
<dbReference type="Pfam" id="PF01638">
    <property type="entry name" value="HxlR"/>
    <property type="match status" value="1"/>
</dbReference>
<dbReference type="STRING" id="285568.AQJ66_32360"/>
<dbReference type="Proteomes" id="UP000053024">
    <property type="component" value="Unassembled WGS sequence"/>
</dbReference>
<dbReference type="Gene3D" id="1.10.10.10">
    <property type="entry name" value="Winged helix-like DNA-binding domain superfamily/Winged helix DNA-binding domain"/>
    <property type="match status" value="1"/>
</dbReference>
<protein>
    <submittedName>
        <fullName evidence="5">HxlR family transcriptional regulator</fullName>
    </submittedName>
</protein>
<evidence type="ECO:0000259" key="4">
    <source>
        <dbReference type="PROSITE" id="PS51118"/>
    </source>
</evidence>
<dbReference type="EMBL" id="LMWX01000060">
    <property type="protein sequence ID" value="KUN77912.1"/>
    <property type="molecule type" value="Genomic_DNA"/>
</dbReference>
<keyword evidence="3" id="KW-0804">Transcription</keyword>
<dbReference type="InterPro" id="IPR036390">
    <property type="entry name" value="WH_DNA-bd_sf"/>
</dbReference>
<proteinExistence type="predicted"/>
<evidence type="ECO:0000313" key="5">
    <source>
        <dbReference type="EMBL" id="KUN77912.1"/>
    </source>
</evidence>
<feature type="domain" description="HTH hxlR-type" evidence="4">
    <location>
        <begin position="11"/>
        <end position="108"/>
    </location>
</feature>
<gene>
    <name evidence="5" type="ORF">AQJ66_32360</name>
</gene>
<dbReference type="GO" id="GO:0003677">
    <property type="term" value="F:DNA binding"/>
    <property type="evidence" value="ECO:0007669"/>
    <property type="project" value="UniProtKB-KW"/>
</dbReference>
<evidence type="ECO:0000256" key="3">
    <source>
        <dbReference type="ARBA" id="ARBA00023163"/>
    </source>
</evidence>
<accession>A0A101SQ66</accession>
<organism evidence="5 6">
    <name type="scientific">Streptomyces bungoensis</name>
    <dbReference type="NCBI Taxonomy" id="285568"/>
    <lineage>
        <taxon>Bacteria</taxon>
        <taxon>Bacillati</taxon>
        <taxon>Actinomycetota</taxon>
        <taxon>Actinomycetes</taxon>
        <taxon>Kitasatosporales</taxon>
        <taxon>Streptomycetaceae</taxon>
        <taxon>Streptomyces</taxon>
    </lineage>
</organism>
<evidence type="ECO:0000256" key="2">
    <source>
        <dbReference type="ARBA" id="ARBA00023125"/>
    </source>
</evidence>
<comment type="caution">
    <text evidence="5">The sequence shown here is derived from an EMBL/GenBank/DDBJ whole genome shotgun (WGS) entry which is preliminary data.</text>
</comment>
<keyword evidence="2" id="KW-0238">DNA-binding</keyword>
<dbReference type="SUPFAM" id="SSF46785">
    <property type="entry name" value="Winged helix' DNA-binding domain"/>
    <property type="match status" value="1"/>
</dbReference>
<reference evidence="5 6" key="1">
    <citation type="submission" date="2015-10" db="EMBL/GenBank/DDBJ databases">
        <title>Draft genome sequence of Streptomyces bungoensis DSM 41781, type strain for the species Streptomyces bungoensis.</title>
        <authorList>
            <person name="Ruckert C."/>
            <person name="Winkler A."/>
            <person name="Kalinowski J."/>
            <person name="Kampfer P."/>
            <person name="Glaeser S."/>
        </authorList>
    </citation>
    <scope>NUCLEOTIDE SEQUENCE [LARGE SCALE GENOMIC DNA]</scope>
    <source>
        <strain evidence="5 6">DSM 41781</strain>
    </source>
</reference>
<dbReference type="OrthoDB" id="9792527at2"/>
<dbReference type="InterPro" id="IPR036388">
    <property type="entry name" value="WH-like_DNA-bd_sf"/>
</dbReference>
<keyword evidence="1" id="KW-0805">Transcription regulation</keyword>
<dbReference type="InterPro" id="IPR002577">
    <property type="entry name" value="HTH_HxlR"/>
</dbReference>
<dbReference type="AlphaFoldDB" id="A0A101SQ66"/>
<dbReference type="PANTHER" id="PTHR33204">
    <property type="entry name" value="TRANSCRIPTIONAL REGULATOR, MARR FAMILY"/>
    <property type="match status" value="1"/>
</dbReference>
<sequence>MLRHTYEGQDCNLARSLEVIGERWTLLIIRSALLGTSRFDQFLSHLDIARNVLSSRLNRLVEQGLMERVPYQDKPVRHEYRLTPAGRDLTRAVVALMQWGDRNLPQELGPPRRADHIGCEGTVEVELRCTHCGRIVHDEEVDVRPIR</sequence>
<keyword evidence="6" id="KW-1185">Reference proteome</keyword>
<dbReference type="PANTHER" id="PTHR33204:SF18">
    <property type="entry name" value="TRANSCRIPTIONAL REGULATORY PROTEIN"/>
    <property type="match status" value="1"/>
</dbReference>